<evidence type="ECO:0000313" key="3">
    <source>
        <dbReference type="Proteomes" id="UP000054144"/>
    </source>
</evidence>
<dbReference type="AlphaFoldDB" id="A0A0D7AAX8"/>
<dbReference type="OrthoDB" id="3133596at2759"/>
<dbReference type="EMBL" id="KN881851">
    <property type="protein sequence ID" value="KIY48167.1"/>
    <property type="molecule type" value="Genomic_DNA"/>
</dbReference>
<keyword evidence="3" id="KW-1185">Reference proteome</keyword>
<organism evidence="2 3">
    <name type="scientific">Fistulina hepatica ATCC 64428</name>
    <dbReference type="NCBI Taxonomy" id="1128425"/>
    <lineage>
        <taxon>Eukaryota</taxon>
        <taxon>Fungi</taxon>
        <taxon>Dikarya</taxon>
        <taxon>Basidiomycota</taxon>
        <taxon>Agaricomycotina</taxon>
        <taxon>Agaricomycetes</taxon>
        <taxon>Agaricomycetidae</taxon>
        <taxon>Agaricales</taxon>
        <taxon>Fistulinaceae</taxon>
        <taxon>Fistulina</taxon>
    </lineage>
</organism>
<reference evidence="2 3" key="1">
    <citation type="journal article" date="2015" name="Fungal Genet. Biol.">
        <title>Evolution of novel wood decay mechanisms in Agaricales revealed by the genome sequences of Fistulina hepatica and Cylindrobasidium torrendii.</title>
        <authorList>
            <person name="Floudas D."/>
            <person name="Held B.W."/>
            <person name="Riley R."/>
            <person name="Nagy L.G."/>
            <person name="Koehler G."/>
            <person name="Ransdell A.S."/>
            <person name="Younus H."/>
            <person name="Chow J."/>
            <person name="Chiniquy J."/>
            <person name="Lipzen A."/>
            <person name="Tritt A."/>
            <person name="Sun H."/>
            <person name="Haridas S."/>
            <person name="LaButti K."/>
            <person name="Ohm R.A."/>
            <person name="Kues U."/>
            <person name="Blanchette R.A."/>
            <person name="Grigoriev I.V."/>
            <person name="Minto R.E."/>
            <person name="Hibbett D.S."/>
        </authorList>
    </citation>
    <scope>NUCLEOTIDE SEQUENCE [LARGE SCALE GENOMIC DNA]</scope>
    <source>
        <strain evidence="2 3">ATCC 64428</strain>
    </source>
</reference>
<evidence type="ECO:0000256" key="1">
    <source>
        <dbReference type="SAM" id="MobiDB-lite"/>
    </source>
</evidence>
<feature type="compositionally biased region" description="Basic and acidic residues" evidence="1">
    <location>
        <begin position="259"/>
        <end position="279"/>
    </location>
</feature>
<dbReference type="Proteomes" id="UP000054144">
    <property type="component" value="Unassembled WGS sequence"/>
</dbReference>
<feature type="region of interest" description="Disordered" evidence="1">
    <location>
        <begin position="257"/>
        <end position="279"/>
    </location>
</feature>
<protein>
    <submittedName>
        <fullName evidence="2">Uncharacterized protein</fullName>
    </submittedName>
</protein>
<accession>A0A0D7AAX8</accession>
<proteinExistence type="predicted"/>
<evidence type="ECO:0000313" key="2">
    <source>
        <dbReference type="EMBL" id="KIY48167.1"/>
    </source>
</evidence>
<sequence>MVDPQCGESAIVSMPIVDSRDIKTPSRRRQLEWYWGLRHGQIDLTDKTVRVRQDMASRRRSRDPWAILPEPGILQTMWECVDYNFRCLSTMRRSSVDYTHALPYHDYVFCAPASKPRIYCTYDDGTCKAFDHPYTDFPRHPGSVADSFCATESDAESVVRWPPDARRSGSDGAASIDAPSPLDISRILDWRADVSKCSVEALPIPDVLSHSLGRARRPRVFKLSSDTVGWTGWHEPSRFASNDWAYHRLGVSLWLPDGGRSKSTDEEQRARVSRRTEHDATATTEVAVADSVVSCPRPESPEIDCATAYSPPASPCMEGEPVPSPSPSPCSPTIFHAENIDRDASAEKENIPVCLPRVSACGAKKRRRDVDTLHFSCPRKRTKCH</sequence>
<gene>
    <name evidence="2" type="ORF">FISHEDRAFT_73736</name>
</gene>
<name>A0A0D7AAX8_9AGAR</name>